<comment type="subcellular location">
    <subcellularLocation>
        <location evidence="1 7">Secreted</location>
    </subcellularLocation>
</comment>
<keyword evidence="4 7" id="KW-0964">Secreted</keyword>
<evidence type="ECO:0000256" key="2">
    <source>
        <dbReference type="ARBA" id="ARBA00010665"/>
    </source>
</evidence>
<dbReference type="SMART" id="SM00199">
    <property type="entry name" value="SCY"/>
    <property type="match status" value="2"/>
</dbReference>
<dbReference type="PANTHER" id="PTHR12015:SF198">
    <property type="entry name" value="PLATELET BASIC PROTEIN"/>
    <property type="match status" value="1"/>
</dbReference>
<dbReference type="GO" id="GO:0008009">
    <property type="term" value="F:chemokine activity"/>
    <property type="evidence" value="ECO:0007669"/>
    <property type="project" value="InterPro"/>
</dbReference>
<dbReference type="InterPro" id="IPR033899">
    <property type="entry name" value="CXC_Chemokine_domain"/>
</dbReference>
<protein>
    <recommendedName>
        <fullName evidence="7">C-X-C motif chemokine</fullName>
    </recommendedName>
</protein>
<dbReference type="PRINTS" id="PR00437">
    <property type="entry name" value="SMALLCYTKCXC"/>
</dbReference>
<dbReference type="Proteomes" id="UP000005640">
    <property type="component" value="Chromosome 4"/>
</dbReference>
<evidence type="ECO:0000256" key="3">
    <source>
        <dbReference type="ARBA" id="ARBA00022514"/>
    </source>
</evidence>
<sequence>MSLRLDTTPSCNSARPLHALQVLLLLSLLLTALASSTKGQTKRNLAKGKEESLDSDLYAELRCMCIKTTSGIHPKNIQSLEVIGKGTHCNQVEVIATLKDGRKICLDPDAPRIKKIVQKKLAAEAEEDGDLQCLCVKTTSQVRPRHITSLEVIKAGPHCPTAQLIATLKNGRKICLDLQAPLYKKIIKKLLES</sequence>
<evidence type="ECO:0000259" key="8">
    <source>
        <dbReference type="SMART" id="SM00199"/>
    </source>
</evidence>
<dbReference type="InterPro" id="IPR001811">
    <property type="entry name" value="Chemokine_IL8-like_dom"/>
</dbReference>
<dbReference type="EMBL" id="AC097709">
    <property type="status" value="NOT_ANNOTATED_CDS"/>
    <property type="molecule type" value="Genomic_DNA"/>
</dbReference>
<keyword evidence="3 7" id="KW-0202">Cytokine</keyword>
<keyword evidence="10" id="KW-1185">Reference proteome</keyword>
<dbReference type="GO" id="GO:0005615">
    <property type="term" value="C:extracellular space"/>
    <property type="evidence" value="ECO:0007669"/>
    <property type="project" value="UniProtKB-UniRule"/>
</dbReference>
<dbReference type="Gene3D" id="2.40.50.40">
    <property type="match status" value="2"/>
</dbReference>
<evidence type="ECO:0000256" key="7">
    <source>
        <dbReference type="RuleBase" id="RU361149"/>
    </source>
</evidence>
<dbReference type="InterPro" id="IPR018048">
    <property type="entry name" value="Chemokine_CXC_CS"/>
</dbReference>
<dbReference type="GO" id="GO:0006955">
    <property type="term" value="P:immune response"/>
    <property type="evidence" value="ECO:0007669"/>
    <property type="project" value="InterPro"/>
</dbReference>
<reference evidence="9" key="5">
    <citation type="submission" date="2025-09" db="UniProtKB">
        <authorList>
            <consortium name="Ensembl"/>
        </authorList>
    </citation>
    <scope>IDENTIFICATION</scope>
</reference>
<dbReference type="AlphaFoldDB" id="A0A8I5KW61"/>
<keyword evidence="11" id="KW-1267">Proteomics identification</keyword>
<dbReference type="SMR" id="A0A8I5KW61"/>
<dbReference type="InterPro" id="IPR039809">
    <property type="entry name" value="Chemokine_b/g/d"/>
</dbReference>
<keyword evidence="5 7" id="KW-0732">Signal</keyword>
<evidence type="ECO:0000256" key="1">
    <source>
        <dbReference type="ARBA" id="ARBA00004613"/>
    </source>
</evidence>
<name>A0A8I5KW61_HUMAN</name>
<dbReference type="InterPro" id="IPR001089">
    <property type="entry name" value="Chemokine_CXC"/>
</dbReference>
<dbReference type="CDD" id="cd00273">
    <property type="entry name" value="Chemokine_CXC"/>
    <property type="match status" value="2"/>
</dbReference>
<dbReference type="InterPro" id="IPR036048">
    <property type="entry name" value="Interleukin_8-like_sf"/>
</dbReference>
<evidence type="ECO:0000313" key="9">
    <source>
        <dbReference type="Ensembl" id="ENSP00000510492.1"/>
    </source>
</evidence>
<feature type="domain" description="Chemokine interleukin-8-like" evidence="8">
    <location>
        <begin position="130"/>
        <end position="190"/>
    </location>
</feature>
<reference evidence="9 10" key="1">
    <citation type="journal article" date="2001" name="Nature">
        <title>Initial sequencing and analysis of the human genome.</title>
        <authorList>
            <consortium name="International Human Genome Sequencing Consortium"/>
            <person name="Lander E.S."/>
            <person name="Linton L.M."/>
            <person name="Birren B."/>
            <person name="Nusbaum C."/>
            <person name="Zody M.C."/>
            <person name="Baldwin J."/>
            <person name="Devon K."/>
            <person name="Dewar K."/>
            <person name="Doyle M."/>
            <person name="FitzHugh W."/>
            <person name="Funke R."/>
            <person name="Gage D."/>
            <person name="Harris K."/>
            <person name="Heaford A."/>
            <person name="Howland J."/>
            <person name="Kann L."/>
            <person name="Lehoczky J."/>
            <person name="LeVine R."/>
            <person name="McEwan P."/>
            <person name="McKernan K."/>
            <person name="Meldrim J."/>
            <person name="Mesirov J.P."/>
            <person name="Miranda C."/>
            <person name="Morris W."/>
            <person name="Naylor J."/>
            <person name="Raymond C."/>
            <person name="Rosetti M."/>
            <person name="Santos R."/>
            <person name="Sheridan A."/>
            <person name="Sougnez C."/>
            <person name="Stange-Thomann N."/>
            <person name="Stojanovic N."/>
            <person name="Subramanian A."/>
            <person name="Wyman D."/>
            <person name="Rogers J."/>
            <person name="Sulston J."/>
            <person name="Ainscough R."/>
            <person name="Beck S."/>
            <person name="Bentley D."/>
            <person name="Burton J."/>
            <person name="Clee C."/>
            <person name="Carter N."/>
            <person name="Coulson A."/>
            <person name="Deadman R."/>
            <person name="Deloukas P."/>
            <person name="Dunham A."/>
            <person name="Dunham I."/>
            <person name="Durbin R."/>
            <person name="French L."/>
            <person name="Grafham D."/>
            <person name="Gregory S."/>
            <person name="Hubbard T."/>
            <person name="Humphray S."/>
            <person name="Hunt A."/>
            <person name="Jones M."/>
            <person name="Lloyd C."/>
            <person name="McMurray A."/>
            <person name="Matthews L."/>
            <person name="Mercer S."/>
            <person name="Milne S."/>
            <person name="Mullikin J.C."/>
            <person name="Mungall A."/>
            <person name="Plumb R."/>
            <person name="Ross M."/>
            <person name="Shownkeen R."/>
            <person name="Sims S."/>
            <person name="Waterston R.H."/>
            <person name="Wilson R.K."/>
            <person name="Hillier L.W."/>
            <person name="McPherson J.D."/>
            <person name="Marra M.A."/>
            <person name="Mardis E.R."/>
            <person name="Fulton L.A."/>
            <person name="Chinwalla A.T."/>
            <person name="Pepin K.H."/>
            <person name="Gish W.R."/>
            <person name="Chissoe S.L."/>
            <person name="Wendl M.C."/>
            <person name="Delehaunty K.D."/>
            <person name="Miner T.L."/>
            <person name="Delehaunty A."/>
            <person name="Kramer J.B."/>
            <person name="Cook L.L."/>
            <person name="Fulton R.S."/>
            <person name="Johnson D.L."/>
            <person name="Minx P.J."/>
            <person name="Clifton S.W."/>
            <person name="Hawkins T."/>
            <person name="Branscomb E."/>
            <person name="Predki P."/>
            <person name="Richardson P."/>
            <person name="Wenning S."/>
            <person name="Slezak T."/>
            <person name="Doggett N."/>
            <person name="Cheng J.F."/>
            <person name="Olsen A."/>
            <person name="Lucas S."/>
            <person name="Elkin C."/>
            <person name="Uberbacher E."/>
            <person name="Frazier M."/>
            <person name="Gibbs R.A."/>
            <person name="Muzny D.M."/>
            <person name="Scherer S.E."/>
            <person name="Bouck J.B."/>
            <person name="Sodergren E.J."/>
            <person name="Worley K.C."/>
            <person name="Rives C.M."/>
            <person name="Gorrell J.H."/>
            <person name="Metzker M.L."/>
            <person name="Naylor S.L."/>
            <person name="Kucherlapati R.S."/>
            <person name="Nelson D.L."/>
            <person name="Weinstock G.M."/>
            <person name="Sakaki Y."/>
            <person name="Fujiyama A."/>
            <person name="Hattori M."/>
            <person name="Yada T."/>
            <person name="Toyoda A."/>
            <person name="Itoh T."/>
            <person name="Kawagoe C."/>
            <person name="Watanabe H."/>
            <person name="Totoki Y."/>
            <person name="Taylor T."/>
            <person name="Weissenbach J."/>
            <person name="Heilig R."/>
            <person name="Saurin W."/>
            <person name="Artiguenave F."/>
            <person name="Brottier P."/>
            <person name="Bruls T."/>
            <person name="Pelletier E."/>
            <person name="Robert C."/>
            <person name="Wincker P."/>
            <person name="Smith D.R."/>
            <person name="Doucette-Stamm L."/>
            <person name="Rubenfield M."/>
            <person name="Weinstock K."/>
            <person name="Lee H.M."/>
            <person name="Dubois J."/>
            <person name="Rosenthal A."/>
            <person name="Platzer M."/>
            <person name="Nyakatura G."/>
            <person name="Taudien S."/>
            <person name="Rump A."/>
            <person name="Yang H."/>
            <person name="Yu J."/>
            <person name="Wang J."/>
            <person name="Huang G."/>
            <person name="Gu J."/>
            <person name="Hood L."/>
            <person name="Rowen L."/>
            <person name="Madan A."/>
            <person name="Qin S."/>
            <person name="Davis R.W."/>
            <person name="Federspiel N.A."/>
            <person name="Abola A.P."/>
            <person name="Proctor M.J."/>
            <person name="Myers R.M."/>
            <person name="Schmutz J."/>
            <person name="Dickson M."/>
            <person name="Grimwood J."/>
            <person name="Cox D.R."/>
            <person name="Olson M.V."/>
            <person name="Kaul R."/>
            <person name="Raymond C."/>
            <person name="Shimizu N."/>
            <person name="Kawasaki K."/>
            <person name="Minoshima S."/>
            <person name="Evans G.A."/>
            <person name="Athanasiou M."/>
            <person name="Schultz R."/>
            <person name="Roe B.A."/>
            <person name="Chen F."/>
            <person name="Pan H."/>
            <person name="Ramser J."/>
            <person name="Lehrach H."/>
            <person name="Reinhardt R."/>
            <person name="McCombie W.R."/>
            <person name="de la Bastide M."/>
            <person name="Dedhia N."/>
            <person name="Blocker H."/>
            <person name="Hornischer K."/>
            <person name="Nordsiek G."/>
            <person name="Agarwala R."/>
            <person name="Aravind L."/>
            <person name="Bailey J.A."/>
            <person name="Bateman A."/>
            <person name="Batzoglou S."/>
            <person name="Birney E."/>
            <person name="Bork P."/>
            <person name="Brown D.G."/>
            <person name="Burge C.B."/>
            <person name="Cerutti L."/>
            <person name="Chen H.C."/>
            <person name="Church D."/>
            <person name="Clamp M."/>
            <person name="Copley R.R."/>
            <person name="Doerks T."/>
            <person name="Eddy S.R."/>
            <person name="Eichler E.E."/>
            <person name="Furey T.S."/>
            <person name="Galagan J."/>
            <person name="Gilbert J.G."/>
            <person name="Harmon C."/>
            <person name="Hayashizaki Y."/>
            <person name="Haussler D."/>
            <person name="Hermjakob H."/>
            <person name="Hokamp K."/>
            <person name="Jang W."/>
            <person name="Johnson L.S."/>
            <person name="Jones T.A."/>
            <person name="Kasif S."/>
            <person name="Kaspryzk A."/>
            <person name="Kennedy S."/>
            <person name="Kent W.J."/>
            <person name="Kitts P."/>
            <person name="Koonin E.V."/>
            <person name="Korf I."/>
            <person name="Kulp D."/>
            <person name="Lancet D."/>
            <person name="Lowe T.M."/>
            <person name="McLysaght A."/>
            <person name="Mikkelsen T."/>
            <person name="Moran J.V."/>
            <person name="Mulder N."/>
            <person name="Pollara V.J."/>
            <person name="Ponting C.P."/>
            <person name="Schuler G."/>
            <person name="Schultz J."/>
            <person name="Slater G."/>
            <person name="Smit A.F."/>
            <person name="Stupka E."/>
            <person name="Szustakowski J."/>
            <person name="Thierry-Mieg D."/>
            <person name="Thierry-Mieg J."/>
            <person name="Wagner L."/>
            <person name="Wallis J."/>
            <person name="Wheeler R."/>
            <person name="Williams A."/>
            <person name="Wolf Y.I."/>
            <person name="Wolfe K.H."/>
            <person name="Yang S.P."/>
            <person name="Yeh R.F."/>
            <person name="Collins F."/>
            <person name="Guyer M.S."/>
            <person name="Peterson J."/>
            <person name="Felsenfeld A."/>
            <person name="Wetterstrand K.A."/>
            <person name="Patrinos A."/>
            <person name="Morgan M.J."/>
            <person name="de Jong P."/>
            <person name="Catanese J.J."/>
            <person name="Osoegawa K."/>
            <person name="Shizuya H."/>
            <person name="Choi S."/>
            <person name="Chen Y.J."/>
        </authorList>
    </citation>
    <scope>NUCLEOTIDE SEQUENCE [LARGE SCALE GENOMIC DNA]</scope>
</reference>
<dbReference type="GeneCards" id="ENSG00000288796"/>
<feature type="signal peptide" evidence="7">
    <location>
        <begin position="1"/>
        <end position="34"/>
    </location>
</feature>
<reference evidence="9" key="4">
    <citation type="submission" date="2025-08" db="UniProtKB">
        <authorList>
            <consortium name="Ensembl"/>
        </authorList>
    </citation>
    <scope>IDENTIFICATION</scope>
</reference>
<dbReference type="GO" id="GO:0006952">
    <property type="term" value="P:defense response"/>
    <property type="evidence" value="ECO:0007669"/>
    <property type="project" value="InterPro"/>
</dbReference>
<dbReference type="SUPFAM" id="SSF54117">
    <property type="entry name" value="Interleukin 8-like chemokines"/>
    <property type="match status" value="2"/>
</dbReference>
<keyword evidence="6" id="KW-1015">Disulfide bond</keyword>
<organism evidence="9 10">
    <name type="scientific">Homo sapiens</name>
    <name type="common">Human</name>
    <dbReference type="NCBI Taxonomy" id="9606"/>
    <lineage>
        <taxon>Eukaryota</taxon>
        <taxon>Metazoa</taxon>
        <taxon>Chordata</taxon>
        <taxon>Craniata</taxon>
        <taxon>Vertebrata</taxon>
        <taxon>Euteleostomi</taxon>
        <taxon>Mammalia</taxon>
        <taxon>Eutheria</taxon>
        <taxon>Euarchontoglires</taxon>
        <taxon>Primates</taxon>
        <taxon>Haplorrhini</taxon>
        <taxon>Catarrhini</taxon>
        <taxon>Hominidae</taxon>
        <taxon>Homo</taxon>
    </lineage>
</organism>
<reference evidence="9 10" key="3">
    <citation type="journal article" date="2005" name="Nature">
        <title>Generation and annotation of the DNA sequences of human chromosomes 2 and 4.</title>
        <authorList>
            <person name="Hillier L.W."/>
            <person name="Graves T.A."/>
            <person name="Fulton R.S."/>
            <person name="Fulton L.A."/>
            <person name="Pepin K.H."/>
            <person name="Minx P."/>
            <person name="Wagner-McPherson C."/>
            <person name="Layman D."/>
            <person name="Wylie K."/>
            <person name="Sekhon M."/>
            <person name="Becker M.C."/>
            <person name="Fewell G.A."/>
            <person name="Delehaunty K.D."/>
            <person name="Miner T.L."/>
            <person name="Nash W.E."/>
            <person name="Kremitzki C."/>
            <person name="Oddy L."/>
            <person name="Du H."/>
            <person name="Sun H."/>
            <person name="Bradshaw-Cordum H."/>
            <person name="Ali J."/>
            <person name="Carter J."/>
            <person name="Cordes M."/>
            <person name="Harris A."/>
            <person name="Isak A."/>
            <person name="van Brunt A."/>
            <person name="Nguyen C."/>
            <person name="Du F."/>
            <person name="Courtney L."/>
            <person name="Kalicki J."/>
            <person name="Ozersky P."/>
            <person name="Abbott S."/>
            <person name="Armstrong J."/>
            <person name="Belter E.A."/>
            <person name="Caruso L."/>
            <person name="Cedroni M."/>
            <person name="Cotton M."/>
            <person name="Davidson T."/>
            <person name="Desai A."/>
            <person name="Elliott G."/>
            <person name="Erb T."/>
            <person name="Fronick C."/>
            <person name="Gaige T."/>
            <person name="Haakenson W."/>
            <person name="Haglund K."/>
            <person name="Holmes A."/>
            <person name="Harkins R."/>
            <person name="Kim K."/>
            <person name="Kruchowski S.S."/>
            <person name="Strong C.M."/>
            <person name="Grewal N."/>
            <person name="Goyea E."/>
            <person name="Hou S."/>
            <person name="Levy A."/>
            <person name="Martinka S."/>
            <person name="Mead K."/>
            <person name="McLellan M.D."/>
            <person name="Meyer R."/>
            <person name="Randall-Maher J."/>
            <person name="Tomlinson C."/>
            <person name="Dauphin-Kohlberg S."/>
            <person name="Kozlowicz-Reilly A."/>
            <person name="Shah N."/>
            <person name="Swearengen-Shahid S."/>
            <person name="Snider J."/>
            <person name="Strong J.T."/>
            <person name="Thompson J."/>
            <person name="Yoakum M."/>
            <person name="Leonard S."/>
            <person name="Pearman C."/>
            <person name="Trani L."/>
            <person name="Radionenko M."/>
            <person name="Waligorski J.E."/>
            <person name="Wang C."/>
            <person name="Rock S.M."/>
            <person name="Tin-Wollam A.M."/>
            <person name="Maupin R."/>
            <person name="Latreille P."/>
            <person name="Wendl M.C."/>
            <person name="Yang S.P."/>
            <person name="Pohl C."/>
            <person name="Wallis J.W."/>
            <person name="Spieth J."/>
            <person name="Bieri T.A."/>
            <person name="Berkowicz N."/>
            <person name="Nelson J.O."/>
            <person name="Osborne J."/>
            <person name="Ding L."/>
            <person name="Meyer R."/>
            <person name="Sabo A."/>
            <person name="Shotland Y."/>
            <person name="Sinha P."/>
            <person name="Wohldmann P.E."/>
            <person name="Cook L.L."/>
            <person name="Hickenbotham M.T."/>
            <person name="Eldred J."/>
            <person name="Williams D."/>
            <person name="Jones T.A."/>
            <person name="She X."/>
            <person name="Ciccarelli F.D."/>
            <person name="Izaurralde E."/>
            <person name="Taylor J."/>
            <person name="Schmutz J."/>
            <person name="Myers R.M."/>
            <person name="Cox D.R."/>
            <person name="Huang X."/>
            <person name="McPherson J.D."/>
            <person name="Mardis E.R."/>
            <person name="Clifton S.W."/>
            <person name="Warren W.C."/>
            <person name="Chinwalla A.T."/>
            <person name="Eddy S.R."/>
            <person name="Marra M.A."/>
            <person name="Ovcharenko I."/>
            <person name="Furey T.S."/>
            <person name="Miller W."/>
            <person name="Eichler E.E."/>
            <person name="Bork P."/>
            <person name="Suyama M."/>
            <person name="Torrents D."/>
            <person name="Waterston R.H."/>
            <person name="Wilson R.K."/>
        </authorList>
    </citation>
    <scope>NUCLEOTIDE SEQUENCE [LARGE SCALE GENOMIC DNA]</scope>
</reference>
<dbReference type="Pfam" id="PF00048">
    <property type="entry name" value="IL8"/>
    <property type="match status" value="2"/>
</dbReference>
<evidence type="ECO:0000256" key="6">
    <source>
        <dbReference type="ARBA" id="ARBA00023157"/>
    </source>
</evidence>
<reference evidence="9 10" key="2">
    <citation type="journal article" date="2004" name="Nature">
        <title>Finishing the euchromatic sequence of the human genome.</title>
        <authorList>
            <consortium name="International Human Genome Sequencing Consortium"/>
        </authorList>
    </citation>
    <scope>NUCLEOTIDE SEQUENCE [LARGE SCALE GENOMIC DNA]</scope>
</reference>
<feature type="chain" id="PRO_5035337353" description="C-X-C motif chemokine" evidence="7">
    <location>
        <begin position="35"/>
        <end position="193"/>
    </location>
</feature>
<proteinExistence type="evidence at protein level"/>
<dbReference type="PANTHER" id="PTHR12015">
    <property type="entry name" value="SMALL INDUCIBLE CYTOKINE A"/>
    <property type="match status" value="1"/>
</dbReference>
<accession>A0A8I5KW61</accession>
<keyword evidence="7" id="KW-0145">Chemotaxis</keyword>
<feature type="domain" description="Chemokine interleukin-8-like" evidence="8">
    <location>
        <begin position="60"/>
        <end position="120"/>
    </location>
</feature>
<evidence type="ECO:0000313" key="10">
    <source>
        <dbReference type="Proteomes" id="UP000005640"/>
    </source>
</evidence>
<comment type="similarity">
    <text evidence="2 7">Belongs to the intercrine alpha (chemokine CxC) family.</text>
</comment>
<dbReference type="PRINTS" id="PR00436">
    <property type="entry name" value="INTERLEUKIN8"/>
</dbReference>
<dbReference type="FunFam" id="2.40.50.40:FF:000004">
    <property type="entry name" value="C-X-C motif chemokine"/>
    <property type="match status" value="2"/>
</dbReference>
<evidence type="ECO:0007829" key="11">
    <source>
        <dbReference type="PeptideAtlas" id="A0A8I5KW61"/>
    </source>
</evidence>
<dbReference type="PROSITE" id="PS00471">
    <property type="entry name" value="SMALL_CYTOKINES_CXC"/>
    <property type="match status" value="2"/>
</dbReference>
<evidence type="ECO:0000256" key="4">
    <source>
        <dbReference type="ARBA" id="ARBA00022525"/>
    </source>
</evidence>
<dbReference type="Ensembl" id="ENST00000693342.1">
    <property type="protein sequence ID" value="ENSP00000510492.1"/>
    <property type="gene ID" value="ENSG00000288796.1"/>
</dbReference>
<evidence type="ECO:0000256" key="5">
    <source>
        <dbReference type="ARBA" id="ARBA00022729"/>
    </source>
</evidence>